<evidence type="ECO:0000313" key="2">
    <source>
        <dbReference type="Proteomes" id="UP000589520"/>
    </source>
</evidence>
<accession>A0A7Y9PHV7</accession>
<proteinExistence type="predicted"/>
<organism evidence="1 2">
    <name type="scientific">Granulicella arctica</name>
    <dbReference type="NCBI Taxonomy" id="940613"/>
    <lineage>
        <taxon>Bacteria</taxon>
        <taxon>Pseudomonadati</taxon>
        <taxon>Acidobacteriota</taxon>
        <taxon>Terriglobia</taxon>
        <taxon>Terriglobales</taxon>
        <taxon>Acidobacteriaceae</taxon>
        <taxon>Granulicella</taxon>
    </lineage>
</organism>
<comment type="caution">
    <text evidence="1">The sequence shown here is derived from an EMBL/GenBank/DDBJ whole genome shotgun (WGS) entry which is preliminary data.</text>
</comment>
<dbReference type="EMBL" id="JACCCW010000002">
    <property type="protein sequence ID" value="NYF80195.1"/>
    <property type="molecule type" value="Genomic_DNA"/>
</dbReference>
<protein>
    <recommendedName>
        <fullName evidence="3">Helix-turn-helix domain-containing protein</fullName>
    </recommendedName>
</protein>
<reference evidence="1 2" key="1">
    <citation type="submission" date="2020-07" db="EMBL/GenBank/DDBJ databases">
        <title>Genomic Encyclopedia of Type Strains, Phase IV (KMG-V): Genome sequencing to study the core and pangenomes of soil and plant-associated prokaryotes.</title>
        <authorList>
            <person name="Whitman W."/>
        </authorList>
    </citation>
    <scope>NUCLEOTIDE SEQUENCE [LARGE SCALE GENOMIC DNA]</scope>
    <source>
        <strain evidence="1 2">X4EP2</strain>
    </source>
</reference>
<keyword evidence="2" id="KW-1185">Reference proteome</keyword>
<dbReference type="Proteomes" id="UP000589520">
    <property type="component" value="Unassembled WGS sequence"/>
</dbReference>
<evidence type="ECO:0008006" key="3">
    <source>
        <dbReference type="Google" id="ProtNLM"/>
    </source>
</evidence>
<name>A0A7Y9PHV7_9BACT</name>
<dbReference type="RefSeq" id="WP_179491415.1">
    <property type="nucleotide sequence ID" value="NZ_JACCCW010000002.1"/>
</dbReference>
<evidence type="ECO:0000313" key="1">
    <source>
        <dbReference type="EMBL" id="NYF80195.1"/>
    </source>
</evidence>
<dbReference type="AlphaFoldDB" id="A0A7Y9PHV7"/>
<sequence>MAEIDDYILDVLMRDLVGHDRRPVSFLVYLWLSAEEARRGEAVEVSYQELAECIGISKSSAQVAVGWLNKRQLLTTKKGTVTATPRYTVNRPWRDAKLRLERKGRAAR</sequence>
<gene>
    <name evidence="1" type="ORF">HDF17_002515</name>
</gene>